<evidence type="ECO:0000256" key="1">
    <source>
        <dbReference type="SAM" id="SignalP"/>
    </source>
</evidence>
<keyword evidence="3" id="KW-1185">Reference proteome</keyword>
<feature type="chain" id="PRO_5046146682" description="Lipoprotein" evidence="1">
    <location>
        <begin position="26"/>
        <end position="252"/>
    </location>
</feature>
<protein>
    <recommendedName>
        <fullName evidence="4">Lipoprotein</fullName>
    </recommendedName>
</protein>
<name>A0ABQ3NDL6_STRVG</name>
<sequence>MTLRAIRTTTALCTALLLTAPLASCQQPSPGRGFIPRHEEPAPADREIATLLDRHHITETVTTDLNTYLDLPHRIEVATRSCAGEGSGYDPDTRRIELCYDDLTEDRRLFEQAGDTPADEPVTAVARETLYHEAGHALIDTLGLPTPDDRAEEDAADRFAQLMLLRDGRPDGEQTLLTAARAYDLAAAAHPEPDPEDEHAPDPVRAESHRCATYGAAPAHHPTLATPPRAPCPHTWTTTRTTWLQHLAPLLR</sequence>
<dbReference type="Proteomes" id="UP000660554">
    <property type="component" value="Unassembled WGS sequence"/>
</dbReference>
<evidence type="ECO:0008006" key="4">
    <source>
        <dbReference type="Google" id="ProtNLM"/>
    </source>
</evidence>
<gene>
    <name evidence="2" type="ORF">Scinn_02960</name>
</gene>
<evidence type="ECO:0000313" key="2">
    <source>
        <dbReference type="EMBL" id="GHI10833.1"/>
    </source>
</evidence>
<comment type="caution">
    <text evidence="2">The sequence shown here is derived from an EMBL/GenBank/DDBJ whole genome shotgun (WGS) entry which is preliminary data.</text>
</comment>
<dbReference type="Pfam" id="PF14247">
    <property type="entry name" value="DUF4344"/>
    <property type="match status" value="1"/>
</dbReference>
<evidence type="ECO:0000313" key="3">
    <source>
        <dbReference type="Proteomes" id="UP000660554"/>
    </source>
</evidence>
<proteinExistence type="predicted"/>
<dbReference type="RefSeq" id="WP_191869748.1">
    <property type="nucleotide sequence ID" value="NZ_BMRU01000033.1"/>
</dbReference>
<organism evidence="2 3">
    <name type="scientific">Streptomyces virginiae</name>
    <name type="common">Streptomyces cinnamonensis</name>
    <dbReference type="NCBI Taxonomy" id="1961"/>
    <lineage>
        <taxon>Bacteria</taxon>
        <taxon>Bacillati</taxon>
        <taxon>Actinomycetota</taxon>
        <taxon>Actinomycetes</taxon>
        <taxon>Kitasatosporales</taxon>
        <taxon>Streptomycetaceae</taxon>
        <taxon>Streptomyces</taxon>
    </lineage>
</organism>
<dbReference type="EMBL" id="BNDV01000002">
    <property type="protein sequence ID" value="GHI10833.1"/>
    <property type="molecule type" value="Genomic_DNA"/>
</dbReference>
<accession>A0ABQ3NDL6</accession>
<dbReference type="InterPro" id="IPR025644">
    <property type="entry name" value="DUF4344"/>
</dbReference>
<dbReference type="GeneID" id="86956558"/>
<reference evidence="3" key="1">
    <citation type="submission" date="2020-09" db="EMBL/GenBank/DDBJ databases">
        <title>Whole genome shotgun sequence of Streptomyces cinnamonensis NBRC 15873.</title>
        <authorList>
            <person name="Komaki H."/>
            <person name="Tamura T."/>
        </authorList>
    </citation>
    <scope>NUCLEOTIDE SEQUENCE [LARGE SCALE GENOMIC DNA]</scope>
    <source>
        <strain evidence="3">NBRC 15873</strain>
    </source>
</reference>
<keyword evidence="1" id="KW-0732">Signal</keyword>
<feature type="signal peptide" evidence="1">
    <location>
        <begin position="1"/>
        <end position="25"/>
    </location>
</feature>